<dbReference type="HOGENOM" id="CLU_3039870_0_0_3"/>
<proteinExistence type="predicted"/>
<dbReference type="eggNOG" id="COG4902">
    <property type="taxonomic scope" value="Bacteria"/>
</dbReference>
<protein>
    <submittedName>
        <fullName evidence="1">Uncharacterized protein</fullName>
    </submittedName>
</protein>
<evidence type="ECO:0000313" key="2">
    <source>
        <dbReference type="Proteomes" id="UP000002533"/>
    </source>
</evidence>
<name>Q3M7Q0_TRIV2</name>
<evidence type="ECO:0000313" key="1">
    <source>
        <dbReference type="EMBL" id="ABA22986.1"/>
    </source>
</evidence>
<sequence>MNCQGNRRRHHQISRLNHRGKSGMCGVAIANTTTSPTSASNPHLPAFQRCVGRY</sequence>
<dbReference type="STRING" id="240292.Ava_3379"/>
<organism evidence="1 2">
    <name type="scientific">Trichormus variabilis (strain ATCC 29413 / PCC 7937)</name>
    <name type="common">Anabaena variabilis</name>
    <dbReference type="NCBI Taxonomy" id="240292"/>
    <lineage>
        <taxon>Bacteria</taxon>
        <taxon>Bacillati</taxon>
        <taxon>Cyanobacteriota</taxon>
        <taxon>Cyanophyceae</taxon>
        <taxon>Nostocales</taxon>
        <taxon>Nostocaceae</taxon>
        <taxon>Trichormus</taxon>
    </lineage>
</organism>
<dbReference type="RefSeq" id="WP_011320103.1">
    <property type="nucleotide sequence ID" value="NC_007413.1"/>
</dbReference>
<accession>Q3M7Q0</accession>
<dbReference type="GeneID" id="58726163"/>
<dbReference type="KEGG" id="ava:Ava_3379"/>
<reference evidence="2" key="1">
    <citation type="journal article" date="2014" name="Stand. Genomic Sci.">
        <title>Complete genome sequence of Anabaena variabilis ATCC 29413.</title>
        <authorList>
            <person name="Thiel T."/>
            <person name="Pratte B.S."/>
            <person name="Zhong J."/>
            <person name="Goodwin L."/>
            <person name="Copeland A."/>
            <person name="Lucas S."/>
            <person name="Han C."/>
            <person name="Pitluck S."/>
            <person name="Land M.L."/>
            <person name="Kyrpides N.C."/>
            <person name="Woyke T."/>
        </authorList>
    </citation>
    <scope>NUCLEOTIDE SEQUENCE [LARGE SCALE GENOMIC DNA]</scope>
    <source>
        <strain evidence="2">ATCC 29413 / PCC 7937</strain>
    </source>
</reference>
<dbReference type="EMBL" id="CP000117">
    <property type="protein sequence ID" value="ABA22986.1"/>
    <property type="molecule type" value="Genomic_DNA"/>
</dbReference>
<dbReference type="AlphaFoldDB" id="Q3M7Q0"/>
<gene>
    <name evidence="1" type="ordered locus">Ava_3379</name>
</gene>
<dbReference type="Proteomes" id="UP000002533">
    <property type="component" value="Chromosome"/>
</dbReference>